<organism evidence="2 3">
    <name type="scientific">Streptomyces axinellae</name>
    <dbReference type="NCBI Taxonomy" id="552788"/>
    <lineage>
        <taxon>Bacteria</taxon>
        <taxon>Bacillati</taxon>
        <taxon>Actinomycetota</taxon>
        <taxon>Actinomycetes</taxon>
        <taxon>Kitasatosporales</taxon>
        <taxon>Streptomycetaceae</taxon>
        <taxon>Streptomyces</taxon>
    </lineage>
</organism>
<reference evidence="2 3" key="1">
    <citation type="journal article" date="2019" name="Int. J. Syst. Evol. Microbiol.">
        <title>The Global Catalogue of Microorganisms (GCM) 10K type strain sequencing project: providing services to taxonomists for standard genome sequencing and annotation.</title>
        <authorList>
            <consortium name="The Broad Institute Genomics Platform"/>
            <consortium name="The Broad Institute Genome Sequencing Center for Infectious Disease"/>
            <person name="Wu L."/>
            <person name="Ma J."/>
        </authorList>
    </citation>
    <scope>NUCLEOTIDE SEQUENCE [LARGE SCALE GENOMIC DNA]</scope>
    <source>
        <strain evidence="2 3">JCM 16373</strain>
    </source>
</reference>
<evidence type="ECO:0000313" key="2">
    <source>
        <dbReference type="EMBL" id="GAA2638901.1"/>
    </source>
</evidence>
<proteinExistence type="predicted"/>
<feature type="compositionally biased region" description="Polar residues" evidence="1">
    <location>
        <begin position="39"/>
        <end position="48"/>
    </location>
</feature>
<protein>
    <submittedName>
        <fullName evidence="2">Uncharacterized protein</fullName>
    </submittedName>
</protein>
<dbReference type="Proteomes" id="UP001501447">
    <property type="component" value="Unassembled WGS sequence"/>
</dbReference>
<feature type="region of interest" description="Disordered" evidence="1">
    <location>
        <begin position="15"/>
        <end position="72"/>
    </location>
</feature>
<keyword evidence="3" id="KW-1185">Reference proteome</keyword>
<name>A0ABN3QZI2_9ACTN</name>
<sequence>MPDILGKGGRLFVGEEASRTAFEPLDPPQTDLPPTETPSADSSTTQPALLSRHMPRSLSSTPSTQTPRLFVRPPGCCARAREAAEYREAAEHFAPRTGAGEGVGTEPGQCGDQGGHFQQPDPTLPAIHRGLRDKQPRYANNC</sequence>
<accession>A0ABN3QZI2</accession>
<feature type="region of interest" description="Disordered" evidence="1">
    <location>
        <begin position="93"/>
        <end position="142"/>
    </location>
</feature>
<gene>
    <name evidence="2" type="ORF">GCM10009863_64780</name>
</gene>
<evidence type="ECO:0000256" key="1">
    <source>
        <dbReference type="SAM" id="MobiDB-lite"/>
    </source>
</evidence>
<evidence type="ECO:0000313" key="3">
    <source>
        <dbReference type="Proteomes" id="UP001501447"/>
    </source>
</evidence>
<feature type="compositionally biased region" description="Polar residues" evidence="1">
    <location>
        <begin position="57"/>
        <end position="67"/>
    </location>
</feature>
<dbReference type="EMBL" id="BAAARJ010000033">
    <property type="protein sequence ID" value="GAA2638901.1"/>
    <property type="molecule type" value="Genomic_DNA"/>
</dbReference>
<comment type="caution">
    <text evidence="2">The sequence shown here is derived from an EMBL/GenBank/DDBJ whole genome shotgun (WGS) entry which is preliminary data.</text>
</comment>